<dbReference type="InterPro" id="IPR002371">
    <property type="entry name" value="FlgK"/>
</dbReference>
<dbReference type="Pfam" id="PF06429">
    <property type="entry name" value="Flg_bbr_C"/>
    <property type="match status" value="1"/>
</dbReference>
<dbReference type="Pfam" id="PF22638">
    <property type="entry name" value="FlgK_D1"/>
    <property type="match status" value="1"/>
</dbReference>
<evidence type="ECO:0000256" key="5">
    <source>
        <dbReference type="ARBA" id="ARBA00022525"/>
    </source>
</evidence>
<evidence type="ECO:0000256" key="1">
    <source>
        <dbReference type="ARBA" id="ARBA00004365"/>
    </source>
</evidence>
<evidence type="ECO:0000256" key="3">
    <source>
        <dbReference type="ARBA" id="ARBA00009677"/>
    </source>
</evidence>
<keyword evidence="5" id="KW-0964">Secreted</keyword>
<reference evidence="9 10" key="1">
    <citation type="submission" date="2016-10" db="EMBL/GenBank/DDBJ databases">
        <authorList>
            <person name="de Groot N.N."/>
        </authorList>
    </citation>
    <scope>NUCLEOTIDE SEQUENCE [LARGE SCALE GENOMIC DNA]</scope>
    <source>
        <strain evidence="9 10">CGMCC 1.5070</strain>
    </source>
</reference>
<gene>
    <name evidence="9" type="ORF">SAMN05216180_0903</name>
</gene>
<keyword evidence="9" id="KW-0969">Cilium</keyword>
<evidence type="ECO:0000259" key="7">
    <source>
        <dbReference type="Pfam" id="PF06429"/>
    </source>
</evidence>
<evidence type="ECO:0000256" key="2">
    <source>
        <dbReference type="ARBA" id="ARBA00004613"/>
    </source>
</evidence>
<protein>
    <recommendedName>
        <fullName evidence="4">Flagellar hook-associated protein 1</fullName>
    </recommendedName>
</protein>
<evidence type="ECO:0000313" key="10">
    <source>
        <dbReference type="Proteomes" id="UP000199158"/>
    </source>
</evidence>
<name>A0A1H7ZUC4_9FIRM</name>
<feature type="domain" description="Flagellar basal-body/hook protein C-terminal" evidence="7">
    <location>
        <begin position="444"/>
        <end position="481"/>
    </location>
</feature>
<dbReference type="InterPro" id="IPR053927">
    <property type="entry name" value="FlgK_helical"/>
</dbReference>
<evidence type="ECO:0000256" key="6">
    <source>
        <dbReference type="ARBA" id="ARBA00023143"/>
    </source>
</evidence>
<dbReference type="GO" id="GO:0009424">
    <property type="term" value="C:bacterial-type flagellum hook"/>
    <property type="evidence" value="ECO:0007669"/>
    <property type="project" value="InterPro"/>
</dbReference>
<proteinExistence type="inferred from homology"/>
<keyword evidence="9" id="KW-0966">Cell projection</keyword>
<dbReference type="STRING" id="474960.SAMN05216180_0903"/>
<organism evidence="9 10">
    <name type="scientific">Hydrogenoanaerobacterium saccharovorans</name>
    <dbReference type="NCBI Taxonomy" id="474960"/>
    <lineage>
        <taxon>Bacteria</taxon>
        <taxon>Bacillati</taxon>
        <taxon>Bacillota</taxon>
        <taxon>Clostridia</taxon>
        <taxon>Eubacteriales</taxon>
        <taxon>Oscillospiraceae</taxon>
        <taxon>Hydrogenoanaerobacterium</taxon>
    </lineage>
</organism>
<comment type="subcellular location">
    <subcellularLocation>
        <location evidence="1">Bacterial flagellum</location>
    </subcellularLocation>
    <subcellularLocation>
        <location evidence="2">Secreted</location>
    </subcellularLocation>
</comment>
<dbReference type="RefSeq" id="WP_162840797.1">
    <property type="nucleotide sequence ID" value="NZ_FOCG01000001.1"/>
</dbReference>
<dbReference type="GO" id="GO:0044780">
    <property type="term" value="P:bacterial-type flagellum assembly"/>
    <property type="evidence" value="ECO:0007669"/>
    <property type="project" value="InterPro"/>
</dbReference>
<dbReference type="InterPro" id="IPR010930">
    <property type="entry name" value="Flg_bb/hook_C_dom"/>
</dbReference>
<evidence type="ECO:0000259" key="8">
    <source>
        <dbReference type="Pfam" id="PF22638"/>
    </source>
</evidence>
<evidence type="ECO:0000313" key="9">
    <source>
        <dbReference type="EMBL" id="SEM62035.1"/>
    </source>
</evidence>
<accession>A0A1H7ZUC4</accession>
<dbReference type="NCBIfam" id="TIGR02492">
    <property type="entry name" value="flgK_ends"/>
    <property type="match status" value="1"/>
</dbReference>
<dbReference type="Proteomes" id="UP000199158">
    <property type="component" value="Unassembled WGS sequence"/>
</dbReference>
<dbReference type="PANTHER" id="PTHR30033">
    <property type="entry name" value="FLAGELLAR HOOK-ASSOCIATED PROTEIN 1"/>
    <property type="match status" value="1"/>
</dbReference>
<keyword evidence="9" id="KW-0282">Flagellum</keyword>
<keyword evidence="10" id="KW-1185">Reference proteome</keyword>
<feature type="domain" description="Flagellar hook-associated protein FlgK helical" evidence="8">
    <location>
        <begin position="104"/>
        <end position="329"/>
    </location>
</feature>
<keyword evidence="6" id="KW-0975">Bacterial flagellum</keyword>
<dbReference type="EMBL" id="FOCG01000001">
    <property type="protein sequence ID" value="SEM62035.1"/>
    <property type="molecule type" value="Genomic_DNA"/>
</dbReference>
<evidence type="ECO:0000256" key="4">
    <source>
        <dbReference type="ARBA" id="ARBA00016244"/>
    </source>
</evidence>
<dbReference type="SUPFAM" id="SSF64518">
    <property type="entry name" value="Phase 1 flagellin"/>
    <property type="match status" value="1"/>
</dbReference>
<dbReference type="AlphaFoldDB" id="A0A1H7ZUC4"/>
<dbReference type="GO" id="GO:0005576">
    <property type="term" value="C:extracellular region"/>
    <property type="evidence" value="ECO:0007669"/>
    <property type="project" value="UniProtKB-SubCell"/>
</dbReference>
<dbReference type="PANTHER" id="PTHR30033:SF1">
    <property type="entry name" value="FLAGELLAR HOOK-ASSOCIATED PROTEIN 1"/>
    <property type="match status" value="1"/>
</dbReference>
<dbReference type="GO" id="GO:0005198">
    <property type="term" value="F:structural molecule activity"/>
    <property type="evidence" value="ECO:0007669"/>
    <property type="project" value="InterPro"/>
</dbReference>
<sequence length="488" mass="53712">MRPTFLGFETAKRGLMANQKGLDIAGHNMSNITTPGYTRQRVDFVSVSTSGKGSRYPIKQSTFSGQGVNINGVSQIRDSFLDKRFREEFGDVGFYDQSSAILGDIELALDEIKGTGLQNAMKNITEALQNFSSNADQVTHANIVLTSVKNLTQILHQFDSKLNNIAEQQKFDLDIAVNDVNSIMTRIANLNKSISEEIFINAEYSNQYYGPNELLDQRNLLLDELSRYGSMMVYPNKDGSVKVELNGHAAIDGSTYDAIEMVSGDTVSLHWQSSGDKIDLPTGSLKAYINMINGRGSAAKGDENFSKGIPYFKDKIDAFAQQFAKLYNQTVPETGGTFKTLMQGGNDGTITAGNITVTDIWNDNPGYIIPPSSVVGGEKNNQHILALMNHFKSEIDFGEFKGTFGEYVNFYNTAIGQESTFHSDRLKATAAIADDLIENRDAVSGINPDEEGTNLMLYEKAYKAMSRLMTTLDEALDVLINRTGLVGR</sequence>
<comment type="similarity">
    <text evidence="3">Belongs to the flagella basal body rod proteins family.</text>
</comment>